<dbReference type="InterPro" id="IPR007936">
    <property type="entry name" value="VapE-like_dom"/>
</dbReference>
<evidence type="ECO:0000313" key="2">
    <source>
        <dbReference type="EMBL" id="MFD2588429.1"/>
    </source>
</evidence>
<evidence type="ECO:0000259" key="1">
    <source>
        <dbReference type="Pfam" id="PF05272"/>
    </source>
</evidence>
<dbReference type="RefSeq" id="WP_377767959.1">
    <property type="nucleotide sequence ID" value="NZ_JBHULB010000079.1"/>
</dbReference>
<name>A0ABW5N2Z1_9FLAO</name>
<keyword evidence="3" id="KW-1185">Reference proteome</keyword>
<dbReference type="Pfam" id="PF05272">
    <property type="entry name" value="VapE-like_dom"/>
    <property type="match status" value="1"/>
</dbReference>
<dbReference type="PANTHER" id="PTHR34985">
    <property type="entry name" value="SLR0554 PROTEIN"/>
    <property type="match status" value="1"/>
</dbReference>
<dbReference type="EMBL" id="JBHULB010000079">
    <property type="protein sequence ID" value="MFD2588429.1"/>
    <property type="molecule type" value="Genomic_DNA"/>
</dbReference>
<sequence>MSIIKKEKKTGTTIFHMVEEYLNGIYDLRFNEISLNLEISLKDKDEWEICNENSLFVELRKNSIQIPMGSLTAILRSDYVKYYNPLKSYFENLPDWDGETDYIEQYAKYITLAPKENEKQFLLNFKKWCVRTVKCALIDGYFNKQAFILSDDGKGQNIGKSTWCRNLCPKKLSAYIAEDVGGSDKDSRLLLCKNLLINLDELAALAKKDINQLKSQLSKDQINERLPYDRKNSILQRVASFIGSTNQSTFLQDETGSVRWLCFIIERINFTYKKDFDVDMLWSQAFFLSQDNGFDETMTRKDIIENELRNKKFQNITDEHEMLLKYFEYAKNREEAEYMTSTDIVNYLMNNNLTRLRITPVNMGKALSRENYEKKRNNGSTVYLVKKTYNQY</sequence>
<feature type="domain" description="Virulence-associated protein E-like" evidence="1">
    <location>
        <begin position="95"/>
        <end position="290"/>
    </location>
</feature>
<dbReference type="Proteomes" id="UP001597526">
    <property type="component" value="Unassembled WGS sequence"/>
</dbReference>
<proteinExistence type="predicted"/>
<accession>A0ABW5N2Z1</accession>
<reference evidence="3" key="1">
    <citation type="journal article" date="2019" name="Int. J. Syst. Evol. Microbiol.">
        <title>The Global Catalogue of Microorganisms (GCM) 10K type strain sequencing project: providing services to taxonomists for standard genome sequencing and annotation.</title>
        <authorList>
            <consortium name="The Broad Institute Genomics Platform"/>
            <consortium name="The Broad Institute Genome Sequencing Center for Infectious Disease"/>
            <person name="Wu L."/>
            <person name="Ma J."/>
        </authorList>
    </citation>
    <scope>NUCLEOTIDE SEQUENCE [LARGE SCALE GENOMIC DNA]</scope>
    <source>
        <strain evidence="3">KCTC 52368</strain>
    </source>
</reference>
<protein>
    <submittedName>
        <fullName evidence="2">VapE domain-containing protein</fullName>
    </submittedName>
</protein>
<gene>
    <name evidence="2" type="ORF">ACFSQJ_15945</name>
</gene>
<evidence type="ECO:0000313" key="3">
    <source>
        <dbReference type="Proteomes" id="UP001597526"/>
    </source>
</evidence>
<organism evidence="2 3">
    <name type="scientific">Croceitalea marina</name>
    <dbReference type="NCBI Taxonomy" id="1775166"/>
    <lineage>
        <taxon>Bacteria</taxon>
        <taxon>Pseudomonadati</taxon>
        <taxon>Bacteroidota</taxon>
        <taxon>Flavobacteriia</taxon>
        <taxon>Flavobacteriales</taxon>
        <taxon>Flavobacteriaceae</taxon>
        <taxon>Croceitalea</taxon>
    </lineage>
</organism>
<comment type="caution">
    <text evidence="2">The sequence shown here is derived from an EMBL/GenBank/DDBJ whole genome shotgun (WGS) entry which is preliminary data.</text>
</comment>
<dbReference type="PANTHER" id="PTHR34985:SF1">
    <property type="entry name" value="SLR0554 PROTEIN"/>
    <property type="match status" value="1"/>
</dbReference>